<dbReference type="EMBL" id="CP061800">
    <property type="protein sequence ID" value="QTA86346.1"/>
    <property type="molecule type" value="Genomic_DNA"/>
</dbReference>
<proteinExistence type="predicted"/>
<organism evidence="1 2">
    <name type="scientific">Desulfonema magnum</name>
    <dbReference type="NCBI Taxonomy" id="45655"/>
    <lineage>
        <taxon>Bacteria</taxon>
        <taxon>Pseudomonadati</taxon>
        <taxon>Thermodesulfobacteriota</taxon>
        <taxon>Desulfobacteria</taxon>
        <taxon>Desulfobacterales</taxon>
        <taxon>Desulfococcaceae</taxon>
        <taxon>Desulfonema</taxon>
    </lineage>
</organism>
<reference evidence="1" key="1">
    <citation type="journal article" date="2021" name="Microb. Physiol.">
        <title>Proteogenomic Insights into the Physiology of Marine, Sulfate-Reducing, Filamentous Desulfonema limicola and Desulfonema magnum.</title>
        <authorList>
            <person name="Schnaars V."/>
            <person name="Wohlbrand L."/>
            <person name="Scheve S."/>
            <person name="Hinrichs C."/>
            <person name="Reinhardt R."/>
            <person name="Rabus R."/>
        </authorList>
    </citation>
    <scope>NUCLEOTIDE SEQUENCE</scope>
    <source>
        <strain evidence="1">4be13</strain>
    </source>
</reference>
<dbReference type="AlphaFoldDB" id="A0A975BJA8"/>
<dbReference type="Proteomes" id="UP000663722">
    <property type="component" value="Chromosome"/>
</dbReference>
<name>A0A975BJA8_9BACT</name>
<dbReference type="KEGG" id="dmm:dnm_023690"/>
<evidence type="ECO:0000313" key="2">
    <source>
        <dbReference type="Proteomes" id="UP000663722"/>
    </source>
</evidence>
<protein>
    <submittedName>
        <fullName evidence="1">Uncharacterized protein</fullName>
    </submittedName>
</protein>
<dbReference type="RefSeq" id="WP_207682020.1">
    <property type="nucleotide sequence ID" value="NZ_CP061800.1"/>
</dbReference>
<gene>
    <name evidence="1" type="ORF">dnm_023690</name>
</gene>
<evidence type="ECO:0000313" key="1">
    <source>
        <dbReference type="EMBL" id="QTA86346.1"/>
    </source>
</evidence>
<accession>A0A975BJA8</accession>
<keyword evidence="2" id="KW-1185">Reference proteome</keyword>
<sequence>MNFRTVFKKVSDYNGFRGGRHGIFACCKHAAPAGLQCHKDTKTQRSTESLRETSRLRAFVAFIAGPTSRGFSPE</sequence>